<protein>
    <submittedName>
        <fullName evidence="2">Type II secretion system GspH family protein</fullName>
    </submittedName>
</protein>
<dbReference type="EMBL" id="JAKOGG010000003">
    <property type="protein sequence ID" value="MCS4556020.1"/>
    <property type="molecule type" value="Genomic_DNA"/>
</dbReference>
<gene>
    <name evidence="2" type="ORF">L9G74_06170</name>
</gene>
<keyword evidence="1" id="KW-0812">Transmembrane</keyword>
<dbReference type="Pfam" id="PF07963">
    <property type="entry name" value="N_methyl"/>
    <property type="match status" value="1"/>
</dbReference>
<evidence type="ECO:0000313" key="3">
    <source>
        <dbReference type="Proteomes" id="UP001201549"/>
    </source>
</evidence>
<dbReference type="SUPFAM" id="SSF54523">
    <property type="entry name" value="Pili subunits"/>
    <property type="match status" value="1"/>
</dbReference>
<dbReference type="InterPro" id="IPR012902">
    <property type="entry name" value="N_methyl_site"/>
</dbReference>
<evidence type="ECO:0000256" key="1">
    <source>
        <dbReference type="SAM" id="Phobius"/>
    </source>
</evidence>
<reference evidence="3" key="1">
    <citation type="submission" date="2023-07" db="EMBL/GenBank/DDBJ databases">
        <title>Shewanella mangrovi sp. nov., an acetaldehyde- degrading bacterium isolated from mangrove sediment.</title>
        <authorList>
            <person name="Liu Y."/>
        </authorList>
    </citation>
    <scope>NUCLEOTIDE SEQUENCE [LARGE SCALE GENOMIC DNA]</scope>
    <source>
        <strain evidence="3">C32</strain>
    </source>
</reference>
<organism evidence="2 3">
    <name type="scientific">Shewanella electrica</name>
    <dbReference type="NCBI Taxonomy" id="515560"/>
    <lineage>
        <taxon>Bacteria</taxon>
        <taxon>Pseudomonadati</taxon>
        <taxon>Pseudomonadota</taxon>
        <taxon>Gammaproteobacteria</taxon>
        <taxon>Alteromonadales</taxon>
        <taxon>Shewanellaceae</taxon>
        <taxon>Shewanella</taxon>
    </lineage>
</organism>
<feature type="transmembrane region" description="Helical" evidence="1">
    <location>
        <begin position="12"/>
        <end position="36"/>
    </location>
</feature>
<accession>A0ABT2FK16</accession>
<dbReference type="InterPro" id="IPR045584">
    <property type="entry name" value="Pilin-like"/>
</dbReference>
<sequence length="153" mass="17153">MTFRTRHNELAFTLIELVVTILLLAIISVVVLPRFFGASSYSAFALRQEIIAELRRGQQLAFNNSDRCFRLDVADSGYQLLHLTQDCSAEIFHESLQEWPRGAQLQLDGNNQFSILFDTLGRPQLNCSAGCLQVVADEVLPIAVEPEGYIHEG</sequence>
<dbReference type="Gene3D" id="3.30.700.10">
    <property type="entry name" value="Glycoprotein, Type 4 Pilin"/>
    <property type="match status" value="1"/>
</dbReference>
<name>A0ABT2FK16_9GAMM</name>
<dbReference type="RefSeq" id="WP_238895427.1">
    <property type="nucleotide sequence ID" value="NZ_JAKOGG010000003.1"/>
</dbReference>
<keyword evidence="1" id="KW-0472">Membrane</keyword>
<evidence type="ECO:0000313" key="2">
    <source>
        <dbReference type="EMBL" id="MCS4556020.1"/>
    </source>
</evidence>
<keyword evidence="1" id="KW-1133">Transmembrane helix</keyword>
<proteinExistence type="predicted"/>
<comment type="caution">
    <text evidence="2">The sequence shown here is derived from an EMBL/GenBank/DDBJ whole genome shotgun (WGS) entry which is preliminary data.</text>
</comment>
<keyword evidence="3" id="KW-1185">Reference proteome</keyword>
<dbReference type="Proteomes" id="UP001201549">
    <property type="component" value="Unassembled WGS sequence"/>
</dbReference>